<dbReference type="PANTHER" id="PTHR23268">
    <property type="entry name" value="T-CELL RECEPTOR BETA CHAIN"/>
    <property type="match status" value="1"/>
</dbReference>
<evidence type="ECO:0000259" key="3">
    <source>
        <dbReference type="SMART" id="SM00409"/>
    </source>
</evidence>
<sequence length="137" mass="15472">MIHSTVVLLSVIKSARSPLYIQANPGNSAVINCSHSIQNYNVMLWYKRSEDRQLQLLGYMYTVHKDQNCTLTIKKLNVSSSAVYFCAASFHSDAYHCSSVQKPQPSLKKNRVATLNLISDSCKNKSVHFSEKLVNFQ</sequence>
<reference evidence="4" key="2">
    <citation type="submission" date="2025-09" db="UniProtKB">
        <authorList>
            <consortium name="Ensembl"/>
        </authorList>
    </citation>
    <scope>IDENTIFICATION</scope>
</reference>
<dbReference type="Gene3D" id="2.60.40.10">
    <property type="entry name" value="Immunoglobulins"/>
    <property type="match status" value="2"/>
</dbReference>
<proteinExistence type="predicted"/>
<dbReference type="Ensembl" id="ENSCVAT00000030874.1">
    <property type="protein sequence ID" value="ENSCVAP00000013827.1"/>
    <property type="gene ID" value="ENSCVAG00000016371.1"/>
</dbReference>
<dbReference type="Pfam" id="PF00047">
    <property type="entry name" value="ig"/>
    <property type="match status" value="1"/>
</dbReference>
<dbReference type="InterPro" id="IPR050413">
    <property type="entry name" value="TCR_beta_variable"/>
</dbReference>
<evidence type="ECO:0000313" key="4">
    <source>
        <dbReference type="Ensembl" id="ENSCVAP00000013827.1"/>
    </source>
</evidence>
<keyword evidence="5" id="KW-1185">Reference proteome</keyword>
<dbReference type="GeneTree" id="ENSGT01120000272306"/>
<keyword evidence="2" id="KW-0393">Immunoglobulin domain</keyword>
<evidence type="ECO:0000256" key="1">
    <source>
        <dbReference type="ARBA" id="ARBA00022859"/>
    </source>
</evidence>
<dbReference type="SMART" id="SM00409">
    <property type="entry name" value="IG"/>
    <property type="match status" value="1"/>
</dbReference>
<organism evidence="4 5">
    <name type="scientific">Cyprinodon variegatus</name>
    <name type="common">Sheepshead minnow</name>
    <dbReference type="NCBI Taxonomy" id="28743"/>
    <lineage>
        <taxon>Eukaryota</taxon>
        <taxon>Metazoa</taxon>
        <taxon>Chordata</taxon>
        <taxon>Craniata</taxon>
        <taxon>Vertebrata</taxon>
        <taxon>Euteleostomi</taxon>
        <taxon>Actinopterygii</taxon>
        <taxon>Neopterygii</taxon>
        <taxon>Teleostei</taxon>
        <taxon>Neoteleostei</taxon>
        <taxon>Acanthomorphata</taxon>
        <taxon>Ovalentaria</taxon>
        <taxon>Atherinomorphae</taxon>
        <taxon>Cyprinodontiformes</taxon>
        <taxon>Cyprinodontidae</taxon>
        <taxon>Cyprinodon</taxon>
    </lineage>
</organism>
<dbReference type="GO" id="GO:0005886">
    <property type="term" value="C:plasma membrane"/>
    <property type="evidence" value="ECO:0007669"/>
    <property type="project" value="TreeGrafter"/>
</dbReference>
<dbReference type="InterPro" id="IPR003599">
    <property type="entry name" value="Ig_sub"/>
</dbReference>
<reference evidence="4" key="1">
    <citation type="submission" date="2025-08" db="UniProtKB">
        <authorList>
            <consortium name="Ensembl"/>
        </authorList>
    </citation>
    <scope>IDENTIFICATION</scope>
</reference>
<dbReference type="GO" id="GO:0002376">
    <property type="term" value="P:immune system process"/>
    <property type="evidence" value="ECO:0007669"/>
    <property type="project" value="UniProtKB-KW"/>
</dbReference>
<dbReference type="AlphaFoldDB" id="A0A3Q2D5W5"/>
<dbReference type="InterPro" id="IPR013783">
    <property type="entry name" value="Ig-like_fold"/>
</dbReference>
<accession>A0A3Q2D5W5</accession>
<dbReference type="InterPro" id="IPR036179">
    <property type="entry name" value="Ig-like_dom_sf"/>
</dbReference>
<dbReference type="SUPFAM" id="SSF48726">
    <property type="entry name" value="Immunoglobulin"/>
    <property type="match status" value="1"/>
</dbReference>
<dbReference type="Proteomes" id="UP000265020">
    <property type="component" value="Unassembled WGS sequence"/>
</dbReference>
<protein>
    <recommendedName>
        <fullName evidence="3">Immunoglobulin domain-containing protein</fullName>
    </recommendedName>
</protein>
<dbReference type="PANTHER" id="PTHR23268:SF102">
    <property type="entry name" value="IMMUNOGLOBULIN V-SET DOMAIN-CONTAINING PROTEIN"/>
    <property type="match status" value="1"/>
</dbReference>
<evidence type="ECO:0000313" key="5">
    <source>
        <dbReference type="Proteomes" id="UP000265020"/>
    </source>
</evidence>
<evidence type="ECO:0000256" key="2">
    <source>
        <dbReference type="ARBA" id="ARBA00023319"/>
    </source>
</evidence>
<name>A0A3Q2D5W5_CYPVA</name>
<keyword evidence="1" id="KW-0391">Immunity</keyword>
<dbReference type="GO" id="GO:0007166">
    <property type="term" value="P:cell surface receptor signaling pathway"/>
    <property type="evidence" value="ECO:0007669"/>
    <property type="project" value="TreeGrafter"/>
</dbReference>
<dbReference type="InterPro" id="IPR013151">
    <property type="entry name" value="Immunoglobulin_dom"/>
</dbReference>
<feature type="domain" description="Immunoglobulin" evidence="3">
    <location>
        <begin position="18"/>
        <end position="103"/>
    </location>
</feature>